<dbReference type="SUPFAM" id="SSF52540">
    <property type="entry name" value="P-loop containing nucleoside triphosphate hydrolases"/>
    <property type="match status" value="2"/>
</dbReference>
<dbReference type="SMART" id="SM00487">
    <property type="entry name" value="DEXDc"/>
    <property type="match status" value="1"/>
</dbReference>
<comment type="caution">
    <text evidence="11">The sequence shown here is derived from an EMBL/GenBank/DDBJ whole genome shotgun (WGS) entry which is preliminary data.</text>
</comment>
<evidence type="ECO:0000256" key="5">
    <source>
        <dbReference type="ARBA" id="ARBA00022840"/>
    </source>
</evidence>
<dbReference type="InterPro" id="IPR014001">
    <property type="entry name" value="Helicase_ATP-bd"/>
</dbReference>
<dbReference type="EMBL" id="JAWJWF010000004">
    <property type="protein sequence ID" value="KAK6634150.1"/>
    <property type="molecule type" value="Genomic_DNA"/>
</dbReference>
<keyword evidence="12" id="KW-1185">Reference proteome</keyword>
<sequence length="572" mass="64741">MGCKLQKAYVNIATFLISRGFDSTHFEQATASYRMLARAVKPICDGLHDVAKQLLIWAFAGKRKLGTQKTGKFQRNYDENREYPSKRQRFGDKYDMGFKKNKIDWEGTELKPFTKNFYTPHPNVLERSKSVIDEFLAKNQITIKGKNCPAPIFSFEETGVSEKMIDIVRKLNYSEPTAIQSQGWPIALSGHNMVGIARTGSGKTLGFILPAVIHINNQPRLERNDGPIALVLAPTRELVQQTQKVALPFAYASGIKSVAVYGGSDKWPQSDALRRGAEICVATPGRLLDFLNLGTTNLHRCTYLVLDEADRMFDMGFEPQIRSIIEQIRPDRQVLMWSATWPKEVRRLAEEYLRDYIQLNVGSLDLTANPNINQIVHVCEENEKKNLLQKILEEILEEPENKTLIFASTKFKVDEISYWLNSNGCRSKSLHGGKAQRERDFILNVDELNYSDIWSRMLNPAVLKSLLGLHILVKASGASCLFGLFQTIGNVSDIKYVINYDYPNNMEDYIHRIGRTGRHNAKGTSYAFLTEEDASKANDLISVLKDANQNVVPELEVLARSAHKSKKCKLLS</sequence>
<keyword evidence="4 7" id="KW-0347">Helicase</keyword>
<evidence type="ECO:0000256" key="1">
    <source>
        <dbReference type="ARBA" id="ARBA00012552"/>
    </source>
</evidence>
<evidence type="ECO:0000256" key="4">
    <source>
        <dbReference type="ARBA" id="ARBA00022806"/>
    </source>
</evidence>
<feature type="domain" description="Helicase ATP-binding" evidence="8">
    <location>
        <begin position="184"/>
        <end position="359"/>
    </location>
</feature>
<keyword evidence="5 7" id="KW-0067">ATP-binding</keyword>
<feature type="domain" description="DEAD-box RNA helicase Q" evidence="10">
    <location>
        <begin position="153"/>
        <end position="181"/>
    </location>
</feature>
<gene>
    <name evidence="11" type="ORF">RUM44_004758</name>
</gene>
<dbReference type="PANTHER" id="PTHR47958">
    <property type="entry name" value="ATP-DEPENDENT RNA HELICASE DBP3"/>
    <property type="match status" value="1"/>
</dbReference>
<dbReference type="InterPro" id="IPR014014">
    <property type="entry name" value="RNA_helicase_DEAD_Q_motif"/>
</dbReference>
<evidence type="ECO:0000256" key="2">
    <source>
        <dbReference type="ARBA" id="ARBA00022741"/>
    </source>
</evidence>
<protein>
    <recommendedName>
        <fullName evidence="1">RNA helicase</fullName>
        <ecNumber evidence="1">3.6.4.13</ecNumber>
    </recommendedName>
</protein>
<feature type="short sequence motif" description="Q motif" evidence="6">
    <location>
        <begin position="153"/>
        <end position="181"/>
    </location>
</feature>
<dbReference type="InterPro" id="IPR011545">
    <property type="entry name" value="DEAD/DEAH_box_helicase_dom"/>
</dbReference>
<comment type="similarity">
    <text evidence="7">Belongs to the DEAD box helicase family.</text>
</comment>
<dbReference type="Pfam" id="PF00270">
    <property type="entry name" value="DEAD"/>
    <property type="match status" value="1"/>
</dbReference>
<dbReference type="PROSITE" id="PS51192">
    <property type="entry name" value="HELICASE_ATP_BIND_1"/>
    <property type="match status" value="1"/>
</dbReference>
<evidence type="ECO:0000259" key="10">
    <source>
        <dbReference type="PROSITE" id="PS51195"/>
    </source>
</evidence>
<dbReference type="Pfam" id="PF00271">
    <property type="entry name" value="Helicase_C"/>
    <property type="match status" value="1"/>
</dbReference>
<keyword evidence="3 7" id="KW-0378">Hydrolase</keyword>
<organism evidence="11 12">
    <name type="scientific">Polyplax serrata</name>
    <name type="common">Common mouse louse</name>
    <dbReference type="NCBI Taxonomy" id="468196"/>
    <lineage>
        <taxon>Eukaryota</taxon>
        <taxon>Metazoa</taxon>
        <taxon>Ecdysozoa</taxon>
        <taxon>Arthropoda</taxon>
        <taxon>Hexapoda</taxon>
        <taxon>Insecta</taxon>
        <taxon>Pterygota</taxon>
        <taxon>Neoptera</taxon>
        <taxon>Paraneoptera</taxon>
        <taxon>Psocodea</taxon>
        <taxon>Troctomorpha</taxon>
        <taxon>Phthiraptera</taxon>
        <taxon>Anoplura</taxon>
        <taxon>Polyplacidae</taxon>
        <taxon>Polyplax</taxon>
    </lineage>
</organism>
<dbReference type="InterPro" id="IPR000629">
    <property type="entry name" value="RNA-helicase_DEAD-box_CS"/>
</dbReference>
<dbReference type="Proteomes" id="UP001359485">
    <property type="component" value="Unassembled WGS sequence"/>
</dbReference>
<dbReference type="PROSITE" id="PS51194">
    <property type="entry name" value="HELICASE_CTER"/>
    <property type="match status" value="1"/>
</dbReference>
<dbReference type="InterPro" id="IPR027417">
    <property type="entry name" value="P-loop_NTPase"/>
</dbReference>
<dbReference type="InterPro" id="IPR001650">
    <property type="entry name" value="Helicase_C-like"/>
</dbReference>
<dbReference type="SMART" id="SM00490">
    <property type="entry name" value="HELICc"/>
    <property type="match status" value="1"/>
</dbReference>
<dbReference type="PROSITE" id="PS00039">
    <property type="entry name" value="DEAD_ATP_HELICASE"/>
    <property type="match status" value="1"/>
</dbReference>
<evidence type="ECO:0000259" key="8">
    <source>
        <dbReference type="PROSITE" id="PS51192"/>
    </source>
</evidence>
<accession>A0ABR1B3Q8</accession>
<evidence type="ECO:0000259" key="9">
    <source>
        <dbReference type="PROSITE" id="PS51194"/>
    </source>
</evidence>
<reference evidence="11 12" key="1">
    <citation type="submission" date="2023-09" db="EMBL/GenBank/DDBJ databases">
        <title>Genomes of two closely related lineages of the louse Polyplax serrata with different host specificities.</title>
        <authorList>
            <person name="Martinu J."/>
            <person name="Tarabai H."/>
            <person name="Stefka J."/>
            <person name="Hypsa V."/>
        </authorList>
    </citation>
    <scope>NUCLEOTIDE SEQUENCE [LARGE SCALE GENOMIC DNA]</scope>
    <source>
        <strain evidence="11">98ZLc_SE</strain>
    </source>
</reference>
<dbReference type="CDD" id="cd18787">
    <property type="entry name" value="SF2_C_DEAD"/>
    <property type="match status" value="1"/>
</dbReference>
<name>A0ABR1B3Q8_POLSC</name>
<evidence type="ECO:0000313" key="12">
    <source>
        <dbReference type="Proteomes" id="UP001359485"/>
    </source>
</evidence>
<evidence type="ECO:0000313" key="11">
    <source>
        <dbReference type="EMBL" id="KAK6634150.1"/>
    </source>
</evidence>
<dbReference type="EC" id="3.6.4.13" evidence="1"/>
<feature type="domain" description="Helicase C-terminal" evidence="9">
    <location>
        <begin position="387"/>
        <end position="559"/>
    </location>
</feature>
<dbReference type="PROSITE" id="PS51195">
    <property type="entry name" value="Q_MOTIF"/>
    <property type="match status" value="1"/>
</dbReference>
<keyword evidence="2 7" id="KW-0547">Nucleotide-binding</keyword>
<evidence type="ECO:0000256" key="6">
    <source>
        <dbReference type="PROSITE-ProRule" id="PRU00552"/>
    </source>
</evidence>
<evidence type="ECO:0000256" key="7">
    <source>
        <dbReference type="RuleBase" id="RU000492"/>
    </source>
</evidence>
<evidence type="ECO:0000256" key="3">
    <source>
        <dbReference type="ARBA" id="ARBA00022801"/>
    </source>
</evidence>
<dbReference type="Gene3D" id="3.40.50.300">
    <property type="entry name" value="P-loop containing nucleotide triphosphate hydrolases"/>
    <property type="match status" value="2"/>
</dbReference>
<proteinExistence type="inferred from homology"/>